<evidence type="ECO:0000313" key="1">
    <source>
        <dbReference type="EMBL" id="QUC66883.1"/>
    </source>
</evidence>
<evidence type="ECO:0000313" key="2">
    <source>
        <dbReference type="Proteomes" id="UP000682782"/>
    </source>
</evidence>
<accession>A0AC61MYE8</accession>
<dbReference type="Proteomes" id="UP000682782">
    <property type="component" value="Chromosome"/>
</dbReference>
<gene>
    <name evidence="1" type="ORF">JYE49_13720</name>
</gene>
<sequence length="317" mass="35644">MSVSASTPAHRGGLRYRFGLALRRDWQLWVLLLPCLAFFIVFCYFPMYGVQIAFRDYKAAFGITGSQWVGLKYFEKFFNSYYCGRMFANTFLLNLYGLLFGFPIPILLAIMLNQLNSKRFKGFAQTAIYVPHFISTVVLAGMIYLFFSPTNGIINHLITAAGGKSIYFIMEPQWFRPLFIGSDIWQNAGWNTILYIATLTSIDPQLYEAATIDGATRWEKIRHIDIPHLIPIAVMMLILNCGSLLSSNTDKALLLQTSGNMATSDIFGVYVYSVGIAAQKAQYSYASAIGLCLNLINFAIIMGVNSISRRMSDISLF</sequence>
<dbReference type="EMBL" id="CP068393">
    <property type="protein sequence ID" value="QUC66883.1"/>
    <property type="molecule type" value="Genomic_DNA"/>
</dbReference>
<proteinExistence type="predicted"/>
<keyword evidence="2" id="KW-1185">Reference proteome</keyword>
<name>A0AC61MYE8_9FIRM</name>
<reference evidence="1" key="1">
    <citation type="submission" date="2021-01" db="EMBL/GenBank/DDBJ databases">
        <title>Complete genome sequence of Clostridiales bacterium R-7.</title>
        <authorList>
            <person name="Mahoney-Kurpe S.C."/>
            <person name="Palevich N."/>
            <person name="Koike S."/>
            <person name="Moon C.D."/>
            <person name="Attwood G.T."/>
        </authorList>
    </citation>
    <scope>NUCLEOTIDE SEQUENCE</scope>
    <source>
        <strain evidence="1">R-7</strain>
    </source>
</reference>
<organism evidence="1 2">
    <name type="scientific">Aristaeella hokkaidonensis</name>
    <dbReference type="NCBI Taxonomy" id="3046382"/>
    <lineage>
        <taxon>Bacteria</taxon>
        <taxon>Bacillati</taxon>
        <taxon>Bacillota</taxon>
        <taxon>Clostridia</taxon>
        <taxon>Eubacteriales</taxon>
        <taxon>Aristaeellaceae</taxon>
        <taxon>Aristaeella</taxon>
    </lineage>
</organism>
<protein>
    <submittedName>
        <fullName evidence="1">Sugar ABC transporter permease</fullName>
    </submittedName>
</protein>